<proteinExistence type="inferred from homology"/>
<keyword evidence="10" id="KW-0808">Transferase</keyword>
<dbReference type="InterPro" id="IPR017850">
    <property type="entry name" value="Alkaline_phosphatase_core_sf"/>
</dbReference>
<dbReference type="PIRSF" id="PIRSF005091">
    <property type="entry name" value="Mmb_sulf_HI1246"/>
    <property type="match status" value="1"/>
</dbReference>
<comment type="subcellular location">
    <subcellularLocation>
        <location evidence="1">Cell membrane</location>
        <topology evidence="1">Multi-pass membrane protein</topology>
    </subcellularLocation>
</comment>
<comment type="caution">
    <text evidence="10">The sequence shown here is derived from an EMBL/GenBank/DDBJ whole genome shotgun (WGS) entry which is preliminary data.</text>
</comment>
<evidence type="ECO:0000256" key="1">
    <source>
        <dbReference type="ARBA" id="ARBA00004651"/>
    </source>
</evidence>
<name>A0ABV1EV07_9BACI</name>
<dbReference type="InterPro" id="IPR050448">
    <property type="entry name" value="OpgB/LTA_synthase_biosynth"/>
</dbReference>
<dbReference type="SUPFAM" id="SSF53649">
    <property type="entry name" value="Alkaline phosphatase-like"/>
    <property type="match status" value="1"/>
</dbReference>
<comment type="similarity">
    <text evidence="2 7">Belongs to the LTA synthase family.</text>
</comment>
<accession>A0ABV1EV07</accession>
<dbReference type="PANTHER" id="PTHR47371">
    <property type="entry name" value="LIPOTEICHOIC ACID SYNTHASE"/>
    <property type="match status" value="1"/>
</dbReference>
<dbReference type="GO" id="GO:0016740">
    <property type="term" value="F:transferase activity"/>
    <property type="evidence" value="ECO:0007669"/>
    <property type="project" value="UniProtKB-KW"/>
</dbReference>
<evidence type="ECO:0000256" key="8">
    <source>
        <dbReference type="SAM" id="Phobius"/>
    </source>
</evidence>
<protein>
    <submittedName>
        <fullName evidence="10">LTA synthase family protein</fullName>
        <ecNumber evidence="10">2.7.8.-</ecNumber>
    </submittedName>
</protein>
<dbReference type="EMBL" id="JBBMFN010000005">
    <property type="protein sequence ID" value="MEQ2464920.1"/>
    <property type="molecule type" value="Genomic_DNA"/>
</dbReference>
<keyword evidence="5 8" id="KW-1133">Transmembrane helix</keyword>
<dbReference type="Gene3D" id="3.30.1120.170">
    <property type="match status" value="1"/>
</dbReference>
<feature type="transmembrane region" description="Helical" evidence="8">
    <location>
        <begin position="44"/>
        <end position="65"/>
    </location>
</feature>
<dbReference type="InterPro" id="IPR012160">
    <property type="entry name" value="LtaS-like"/>
</dbReference>
<dbReference type="Gene3D" id="3.40.720.10">
    <property type="entry name" value="Alkaline Phosphatase, subunit A"/>
    <property type="match status" value="1"/>
</dbReference>
<keyword evidence="4 8" id="KW-0812">Transmembrane</keyword>
<evidence type="ECO:0000256" key="2">
    <source>
        <dbReference type="ARBA" id="ARBA00009983"/>
    </source>
</evidence>
<evidence type="ECO:0000256" key="4">
    <source>
        <dbReference type="ARBA" id="ARBA00022692"/>
    </source>
</evidence>
<evidence type="ECO:0000256" key="7">
    <source>
        <dbReference type="PIRNR" id="PIRNR005091"/>
    </source>
</evidence>
<dbReference type="Pfam" id="PF00884">
    <property type="entry name" value="Sulfatase"/>
    <property type="match status" value="1"/>
</dbReference>
<evidence type="ECO:0000259" key="9">
    <source>
        <dbReference type="Pfam" id="PF00884"/>
    </source>
</evidence>
<reference evidence="10 11" key="1">
    <citation type="submission" date="2024-03" db="EMBL/GenBank/DDBJ databases">
        <title>Human intestinal bacterial collection.</title>
        <authorList>
            <person name="Pauvert C."/>
            <person name="Hitch T.C.A."/>
            <person name="Clavel T."/>
        </authorList>
    </citation>
    <scope>NUCLEOTIDE SEQUENCE [LARGE SCALE GENOMIC DNA]</scope>
    <source>
        <strain evidence="10 11">CLA-SR-H024</strain>
    </source>
</reference>
<evidence type="ECO:0000256" key="5">
    <source>
        <dbReference type="ARBA" id="ARBA00022989"/>
    </source>
</evidence>
<feature type="transmembrane region" description="Helical" evidence="8">
    <location>
        <begin position="119"/>
        <end position="137"/>
    </location>
</feature>
<gene>
    <name evidence="10" type="ORF">WMO63_04450</name>
</gene>
<evidence type="ECO:0000256" key="6">
    <source>
        <dbReference type="ARBA" id="ARBA00023136"/>
    </source>
</evidence>
<keyword evidence="11" id="KW-1185">Reference proteome</keyword>
<evidence type="ECO:0000313" key="11">
    <source>
        <dbReference type="Proteomes" id="UP001465426"/>
    </source>
</evidence>
<dbReference type="PANTHER" id="PTHR47371:SF1">
    <property type="entry name" value="LIPOTEICHOIC ACID SYNTHASE-LIKE YQGS"/>
    <property type="match status" value="1"/>
</dbReference>
<sequence>MFKNKFEWSKLSLIAVATVLLWIKTNIAYMTSFDIKIENSIQQFILIINPLSSLLFILGISMFLSEKNQKRYVLISSLTLSIVLYANVVFYRVYTDFLTLPLLFQTSNMSDLGSSVRELVHLTDILFFVDIILLALIMKKKPAFLKIPKYTRMQQSIFYLFTISLAFFNLSLAETQRTQLLTRTFDRELLVKNIGTYNYQLYDVFLQTKTTAQRAFADGSELTDMVNYNQANYTEPNKDMFGIAKGKNVIMVSLESTQAFTVNREVDGEEITPFLNDFIKESFYFDNFYHQTGQGKTSDSEFIVENSLYPLSRGAVFFTHSGNEFQASPEILKENGYFTASLHANNKSFWNRDIMYQSLGYDRFYEINDYEVNEDNSVGWGLKDIDFFEQSIAHLKEMPEPFYSKFITLTNHFPFELEEEDKLIEPLTTGSRTLNNFIPTVRYQDEALKIFIERLKEEGLYENSIIILYGDHNGISENHNKAMVELLGEEVTPFVSTQLQRVPFLIHIPGMKGKTLSTVSGQMDIKPTLLHLLGIETKNDIQFGSDLFSEKNNQFVVLRDGSFITEEYVYTKEVCYERATGEVADGNACEPYIEQANLELQYSDSIIYGDLLRFYDKENGMLDVREDTN</sequence>
<feature type="transmembrane region" description="Helical" evidence="8">
    <location>
        <begin position="72"/>
        <end position="94"/>
    </location>
</feature>
<dbReference type="RefSeq" id="WP_349204362.1">
    <property type="nucleotide sequence ID" value="NZ_JBBMFN010000005.1"/>
</dbReference>
<dbReference type="EC" id="2.7.8.-" evidence="10"/>
<dbReference type="CDD" id="cd16015">
    <property type="entry name" value="LTA_synthase"/>
    <property type="match status" value="1"/>
</dbReference>
<feature type="domain" description="Sulfatase N-terminal" evidence="9">
    <location>
        <begin position="247"/>
        <end position="535"/>
    </location>
</feature>
<organism evidence="10 11">
    <name type="scientific">Niallia hominis</name>
    <dbReference type="NCBI Taxonomy" id="3133173"/>
    <lineage>
        <taxon>Bacteria</taxon>
        <taxon>Bacillati</taxon>
        <taxon>Bacillota</taxon>
        <taxon>Bacilli</taxon>
        <taxon>Bacillales</taxon>
        <taxon>Bacillaceae</taxon>
        <taxon>Niallia</taxon>
    </lineage>
</organism>
<keyword evidence="3 7" id="KW-1003">Cell membrane</keyword>
<dbReference type="Proteomes" id="UP001465426">
    <property type="component" value="Unassembled WGS sequence"/>
</dbReference>
<dbReference type="InterPro" id="IPR000917">
    <property type="entry name" value="Sulfatase_N"/>
</dbReference>
<evidence type="ECO:0000313" key="10">
    <source>
        <dbReference type="EMBL" id="MEQ2464920.1"/>
    </source>
</evidence>
<keyword evidence="6 7" id="KW-0472">Membrane</keyword>
<feature type="transmembrane region" description="Helical" evidence="8">
    <location>
        <begin position="157"/>
        <end position="173"/>
    </location>
</feature>
<evidence type="ECO:0000256" key="3">
    <source>
        <dbReference type="ARBA" id="ARBA00022475"/>
    </source>
</evidence>